<sequence length="67" mass="7792">MSEFYLNNQLIEYELKNSIVNGGLSIFSQSQINDISNKTMVMEDKQNKSVNEGQIEKMFREESIQEV</sequence>
<reference evidence="1" key="1">
    <citation type="submission" date="2020-12" db="EMBL/GenBank/DDBJ databases">
        <title>Clostridium thailandense sp. nov., a novel acetogenic bacterium isolated from peat land soil in Thailand.</title>
        <authorList>
            <person name="Chaikitkaew S."/>
            <person name="Birkeland N.K."/>
        </authorList>
    </citation>
    <scope>NUCLEOTIDE SEQUENCE</scope>
    <source>
        <strain evidence="1">PL3</strain>
    </source>
</reference>
<dbReference type="EMBL" id="JAEEGC010000088">
    <property type="protein sequence ID" value="MBV7274526.1"/>
    <property type="molecule type" value="Genomic_DNA"/>
</dbReference>
<proteinExistence type="predicted"/>
<dbReference type="Proteomes" id="UP000694308">
    <property type="component" value="Unassembled WGS sequence"/>
</dbReference>
<comment type="caution">
    <text evidence="1">The sequence shown here is derived from an EMBL/GenBank/DDBJ whole genome shotgun (WGS) entry which is preliminary data.</text>
</comment>
<evidence type="ECO:0000313" key="2">
    <source>
        <dbReference type="Proteomes" id="UP000694308"/>
    </source>
</evidence>
<organism evidence="1 2">
    <name type="scientific">Clostridium thailandense</name>
    <dbReference type="NCBI Taxonomy" id="2794346"/>
    <lineage>
        <taxon>Bacteria</taxon>
        <taxon>Bacillati</taxon>
        <taxon>Bacillota</taxon>
        <taxon>Clostridia</taxon>
        <taxon>Eubacteriales</taxon>
        <taxon>Clostridiaceae</taxon>
        <taxon>Clostridium</taxon>
    </lineage>
</organism>
<accession>A0A949TVX2</accession>
<evidence type="ECO:0000313" key="1">
    <source>
        <dbReference type="EMBL" id="MBV7274526.1"/>
    </source>
</evidence>
<gene>
    <name evidence="1" type="ORF">I6U48_16660</name>
</gene>
<dbReference type="RefSeq" id="WP_218321590.1">
    <property type="nucleotide sequence ID" value="NZ_JAEEGC010000088.1"/>
</dbReference>
<keyword evidence="2" id="KW-1185">Reference proteome</keyword>
<name>A0A949TVX2_9CLOT</name>
<protein>
    <submittedName>
        <fullName evidence="1">Uncharacterized protein</fullName>
    </submittedName>
</protein>
<dbReference type="AlphaFoldDB" id="A0A949TVX2"/>